<dbReference type="EMBL" id="QMFY01000015">
    <property type="protein sequence ID" value="RAV98773.1"/>
    <property type="molecule type" value="Genomic_DNA"/>
</dbReference>
<dbReference type="GO" id="GO:0016787">
    <property type="term" value="F:hydrolase activity"/>
    <property type="evidence" value="ECO:0007669"/>
    <property type="project" value="UniProtKB-KW"/>
</dbReference>
<name>A0A364XX45_9BACT</name>
<keyword evidence="5" id="KW-1185">Reference proteome</keyword>
<evidence type="ECO:0000313" key="4">
    <source>
        <dbReference type="EMBL" id="RAV98773.1"/>
    </source>
</evidence>
<proteinExistence type="predicted"/>
<evidence type="ECO:0000256" key="2">
    <source>
        <dbReference type="ARBA" id="ARBA00022801"/>
    </source>
</evidence>
<dbReference type="AlphaFoldDB" id="A0A364XX45"/>
<dbReference type="OrthoDB" id="9810648at2"/>
<dbReference type="Proteomes" id="UP000251889">
    <property type="component" value="Unassembled WGS sequence"/>
</dbReference>
<feature type="domain" description="Nudix hydrolase" evidence="3">
    <location>
        <begin position="13"/>
        <end position="142"/>
    </location>
</feature>
<protein>
    <submittedName>
        <fullName evidence="4">NUDIX hydrolase</fullName>
    </submittedName>
</protein>
<comment type="cofactor">
    <cofactor evidence="1">
        <name>Mg(2+)</name>
        <dbReference type="ChEBI" id="CHEBI:18420"/>
    </cofactor>
</comment>
<comment type="caution">
    <text evidence="4">The sequence shown here is derived from an EMBL/GenBank/DDBJ whole genome shotgun (WGS) entry which is preliminary data.</text>
</comment>
<gene>
    <name evidence="4" type="ORF">DQQ10_22410</name>
</gene>
<dbReference type="RefSeq" id="WP_112749170.1">
    <property type="nucleotide sequence ID" value="NZ_QMFY01000015.1"/>
</dbReference>
<dbReference type="PANTHER" id="PTHR43046">
    <property type="entry name" value="GDP-MANNOSE MANNOSYL HYDROLASE"/>
    <property type="match status" value="1"/>
</dbReference>
<dbReference type="InterPro" id="IPR015797">
    <property type="entry name" value="NUDIX_hydrolase-like_dom_sf"/>
</dbReference>
<evidence type="ECO:0000259" key="3">
    <source>
        <dbReference type="PROSITE" id="PS51462"/>
    </source>
</evidence>
<keyword evidence="2 4" id="KW-0378">Hydrolase</keyword>
<dbReference type="Pfam" id="PF00293">
    <property type="entry name" value="NUDIX"/>
    <property type="match status" value="1"/>
</dbReference>
<dbReference type="PANTHER" id="PTHR43046:SF14">
    <property type="entry name" value="MUTT_NUDIX FAMILY PROTEIN"/>
    <property type="match status" value="1"/>
</dbReference>
<evidence type="ECO:0000313" key="5">
    <source>
        <dbReference type="Proteomes" id="UP000251889"/>
    </source>
</evidence>
<dbReference type="SUPFAM" id="SSF55811">
    <property type="entry name" value="Nudix"/>
    <property type="match status" value="1"/>
</dbReference>
<organism evidence="4 5">
    <name type="scientific">Pseudochryseolinea flava</name>
    <dbReference type="NCBI Taxonomy" id="2059302"/>
    <lineage>
        <taxon>Bacteria</taxon>
        <taxon>Pseudomonadati</taxon>
        <taxon>Bacteroidota</taxon>
        <taxon>Cytophagia</taxon>
        <taxon>Cytophagales</taxon>
        <taxon>Fulvivirgaceae</taxon>
        <taxon>Pseudochryseolinea</taxon>
    </lineage>
</organism>
<evidence type="ECO:0000256" key="1">
    <source>
        <dbReference type="ARBA" id="ARBA00001946"/>
    </source>
</evidence>
<sequence>MTDPEIDKIYGNKVRIRACGLLINEGKMLMVNHSGIKNGNFWAPPGGGVDFGFSIEETLKKEFLEETGLTINVGSFAFGVEFIQPPLHAVELFYNVSVKSGSIGVGHDPEYNIIQAVALLSNDEIFRIVKDERHGIFSLVSNITDLSQLQGFYKI</sequence>
<reference evidence="4 5" key="1">
    <citation type="submission" date="2018-06" db="EMBL/GenBank/DDBJ databases">
        <title>Chryseolinea flavus sp. nov., a member of the phylum Bacteroidetes isolated from soil.</title>
        <authorList>
            <person name="Li Y."/>
            <person name="Wang J."/>
        </authorList>
    </citation>
    <scope>NUCLEOTIDE SEQUENCE [LARGE SCALE GENOMIC DNA]</scope>
    <source>
        <strain evidence="4 5">SDU1-6</strain>
    </source>
</reference>
<dbReference type="InterPro" id="IPR000086">
    <property type="entry name" value="NUDIX_hydrolase_dom"/>
</dbReference>
<dbReference type="Gene3D" id="3.90.79.10">
    <property type="entry name" value="Nucleoside Triphosphate Pyrophosphohydrolase"/>
    <property type="match status" value="1"/>
</dbReference>
<dbReference type="PROSITE" id="PS51462">
    <property type="entry name" value="NUDIX"/>
    <property type="match status" value="1"/>
</dbReference>
<accession>A0A364XX45</accession>